<dbReference type="SUPFAM" id="SSF53098">
    <property type="entry name" value="Ribonuclease H-like"/>
    <property type="match status" value="1"/>
</dbReference>
<comment type="catalytic activity">
    <reaction evidence="1 14 15 16">
        <text>Endonucleolytic cleavage to 5'-phosphomonoester.</text>
        <dbReference type="EC" id="3.1.26.4"/>
    </reaction>
</comment>
<evidence type="ECO:0000256" key="7">
    <source>
        <dbReference type="ARBA" id="ARBA00019179"/>
    </source>
</evidence>
<dbReference type="EC" id="3.1.26.4" evidence="6 14"/>
<feature type="binding site" evidence="14 15">
    <location>
        <position position="8"/>
    </location>
    <ligand>
        <name>a divalent metal cation</name>
        <dbReference type="ChEBI" id="CHEBI:60240"/>
    </ligand>
</feature>
<keyword evidence="10 14" id="KW-0479">Metal-binding</keyword>
<evidence type="ECO:0000256" key="9">
    <source>
        <dbReference type="ARBA" id="ARBA00022722"/>
    </source>
</evidence>
<dbReference type="GO" id="GO:0004523">
    <property type="term" value="F:RNA-DNA hybrid ribonuclease activity"/>
    <property type="evidence" value="ECO:0007669"/>
    <property type="project" value="UniProtKB-EC"/>
</dbReference>
<dbReference type="NCBIfam" id="NF000595">
    <property type="entry name" value="PRK00015.1-3"/>
    <property type="match status" value="1"/>
</dbReference>
<dbReference type="InterPro" id="IPR001352">
    <property type="entry name" value="RNase_HII/HIII"/>
</dbReference>
<comment type="similarity">
    <text evidence="5 14 16">Belongs to the RNase HII family.</text>
</comment>
<dbReference type="InterPro" id="IPR012337">
    <property type="entry name" value="RNaseH-like_sf"/>
</dbReference>
<evidence type="ECO:0000256" key="3">
    <source>
        <dbReference type="ARBA" id="ARBA00004065"/>
    </source>
</evidence>
<comment type="caution">
    <text evidence="18">The sequence shown here is derived from an EMBL/GenBank/DDBJ whole genome shotgun (WGS) entry which is preliminary data.</text>
</comment>
<comment type="function">
    <text evidence="3 14 16">Endonuclease that specifically degrades the RNA of RNA-DNA hybrids.</text>
</comment>
<keyword evidence="11 14" id="KW-0255">Endonuclease</keyword>
<dbReference type="InterPro" id="IPR024567">
    <property type="entry name" value="RNase_HII/HIII_dom"/>
</dbReference>
<organism evidence="18 19">
    <name type="scientific">Vogesella aquatica</name>
    <dbReference type="NCBI Taxonomy" id="2984206"/>
    <lineage>
        <taxon>Bacteria</taxon>
        <taxon>Pseudomonadati</taxon>
        <taxon>Pseudomonadota</taxon>
        <taxon>Betaproteobacteria</taxon>
        <taxon>Neisseriales</taxon>
        <taxon>Chromobacteriaceae</taxon>
        <taxon>Vogesella</taxon>
    </lineage>
</organism>
<dbReference type="Pfam" id="PF01351">
    <property type="entry name" value="RNase_HII"/>
    <property type="match status" value="1"/>
</dbReference>
<keyword evidence="19" id="KW-1185">Reference proteome</keyword>
<evidence type="ECO:0000256" key="4">
    <source>
        <dbReference type="ARBA" id="ARBA00004496"/>
    </source>
</evidence>
<feature type="binding site" evidence="14 15">
    <location>
        <position position="99"/>
    </location>
    <ligand>
        <name>a divalent metal cation</name>
        <dbReference type="ChEBI" id="CHEBI:60240"/>
    </ligand>
</feature>
<evidence type="ECO:0000256" key="2">
    <source>
        <dbReference type="ARBA" id="ARBA00001946"/>
    </source>
</evidence>
<evidence type="ECO:0000256" key="10">
    <source>
        <dbReference type="ARBA" id="ARBA00022723"/>
    </source>
</evidence>
<evidence type="ECO:0000256" key="5">
    <source>
        <dbReference type="ARBA" id="ARBA00007383"/>
    </source>
</evidence>
<evidence type="ECO:0000256" key="15">
    <source>
        <dbReference type="PROSITE-ProRule" id="PRU01319"/>
    </source>
</evidence>
<evidence type="ECO:0000256" key="16">
    <source>
        <dbReference type="RuleBase" id="RU003515"/>
    </source>
</evidence>
<dbReference type="HAMAP" id="MF_00052_B">
    <property type="entry name" value="RNase_HII_B"/>
    <property type="match status" value="1"/>
</dbReference>
<dbReference type="PANTHER" id="PTHR10954:SF18">
    <property type="entry name" value="RIBONUCLEASE HII"/>
    <property type="match status" value="1"/>
</dbReference>
<dbReference type="Proteomes" id="UP001219956">
    <property type="component" value="Unassembled WGS sequence"/>
</dbReference>
<evidence type="ECO:0000256" key="8">
    <source>
        <dbReference type="ARBA" id="ARBA00022490"/>
    </source>
</evidence>
<feature type="binding site" evidence="14 15">
    <location>
        <position position="7"/>
    </location>
    <ligand>
        <name>a divalent metal cation</name>
        <dbReference type="ChEBI" id="CHEBI:60240"/>
    </ligand>
</feature>
<evidence type="ECO:0000313" key="19">
    <source>
        <dbReference type="Proteomes" id="UP001219956"/>
    </source>
</evidence>
<protein>
    <recommendedName>
        <fullName evidence="7 14">Ribonuclease HII</fullName>
        <shortName evidence="14">RNase HII</shortName>
        <ecNumber evidence="6 14">3.1.26.4</ecNumber>
    </recommendedName>
</protein>
<dbReference type="InterPro" id="IPR022898">
    <property type="entry name" value="RNase_HII"/>
</dbReference>
<dbReference type="CDD" id="cd07182">
    <property type="entry name" value="RNase_HII_bacteria_HII_like"/>
    <property type="match status" value="1"/>
</dbReference>
<evidence type="ECO:0000256" key="12">
    <source>
        <dbReference type="ARBA" id="ARBA00022801"/>
    </source>
</evidence>
<dbReference type="Gene3D" id="3.30.420.10">
    <property type="entry name" value="Ribonuclease H-like superfamily/Ribonuclease H"/>
    <property type="match status" value="1"/>
</dbReference>
<comment type="cofactor">
    <cofactor evidence="14 15">
        <name>Mn(2+)</name>
        <dbReference type="ChEBI" id="CHEBI:29035"/>
    </cofactor>
    <cofactor evidence="14 15">
        <name>Mg(2+)</name>
        <dbReference type="ChEBI" id="CHEBI:18420"/>
    </cofactor>
    <text evidence="14 15">Manganese or magnesium. Binds 1 divalent metal ion per monomer in the absence of substrate. May bind a second metal ion after substrate binding.</text>
</comment>
<sequence>MLICGVDEAGRGPLIGSVFTAAVILDPARPIAGLADSKKLSEARRAALALEIKDKALAWHIASATAAEIDQYNIFQATMLAMVRAVDGLAMTPGKVLIDGNKIPKTLTLPAEAIVKGDAKVQEISAASILAKTARDAEMIALDAIHPQYGFARHKGYPTAEHMKALAQHGALAEHRRSFGPVRLQLAAGQGSLF</sequence>
<keyword evidence="9 14" id="KW-0540">Nuclease</keyword>
<keyword evidence="8 14" id="KW-0963">Cytoplasm</keyword>
<dbReference type="PROSITE" id="PS51975">
    <property type="entry name" value="RNASE_H_2"/>
    <property type="match status" value="1"/>
</dbReference>
<proteinExistence type="inferred from homology"/>
<evidence type="ECO:0000256" key="14">
    <source>
        <dbReference type="HAMAP-Rule" id="MF_00052"/>
    </source>
</evidence>
<dbReference type="RefSeq" id="WP_272753054.1">
    <property type="nucleotide sequence ID" value="NZ_JAQQLF010000026.1"/>
</dbReference>
<evidence type="ECO:0000256" key="1">
    <source>
        <dbReference type="ARBA" id="ARBA00000077"/>
    </source>
</evidence>
<dbReference type="NCBIfam" id="NF000596">
    <property type="entry name" value="PRK00015.1-4"/>
    <property type="match status" value="1"/>
</dbReference>
<evidence type="ECO:0000256" key="13">
    <source>
        <dbReference type="ARBA" id="ARBA00023211"/>
    </source>
</evidence>
<feature type="domain" description="RNase H type-2" evidence="17">
    <location>
        <begin position="1"/>
        <end position="191"/>
    </location>
</feature>
<dbReference type="PANTHER" id="PTHR10954">
    <property type="entry name" value="RIBONUCLEASE H2 SUBUNIT A"/>
    <property type="match status" value="1"/>
</dbReference>
<evidence type="ECO:0000256" key="11">
    <source>
        <dbReference type="ARBA" id="ARBA00022759"/>
    </source>
</evidence>
<name>A0ABT5J1X4_9NEIS</name>
<gene>
    <name evidence="14 18" type="primary">rnhB</name>
    <name evidence="18" type="ORF">PQU95_16680</name>
</gene>
<evidence type="ECO:0000259" key="17">
    <source>
        <dbReference type="PROSITE" id="PS51975"/>
    </source>
</evidence>
<dbReference type="InterPro" id="IPR036397">
    <property type="entry name" value="RNaseH_sf"/>
</dbReference>
<evidence type="ECO:0000313" key="18">
    <source>
        <dbReference type="EMBL" id="MDC7718838.1"/>
    </source>
</evidence>
<accession>A0ABT5J1X4</accession>
<evidence type="ECO:0000256" key="6">
    <source>
        <dbReference type="ARBA" id="ARBA00012180"/>
    </source>
</evidence>
<comment type="subcellular location">
    <subcellularLocation>
        <location evidence="4 14">Cytoplasm</location>
    </subcellularLocation>
</comment>
<dbReference type="EMBL" id="JAQQLF010000026">
    <property type="protein sequence ID" value="MDC7718838.1"/>
    <property type="molecule type" value="Genomic_DNA"/>
</dbReference>
<comment type="cofactor">
    <cofactor evidence="2">
        <name>Mg(2+)</name>
        <dbReference type="ChEBI" id="CHEBI:18420"/>
    </cofactor>
</comment>
<keyword evidence="13 14" id="KW-0464">Manganese</keyword>
<reference evidence="18 19" key="1">
    <citation type="submission" date="2023-01" db="EMBL/GenBank/DDBJ databases">
        <title>Novel species of the genus Vogesella isolated from rivers.</title>
        <authorList>
            <person name="Lu H."/>
        </authorList>
    </citation>
    <scope>NUCLEOTIDE SEQUENCE [LARGE SCALE GENOMIC DNA]</scope>
    <source>
        <strain evidence="18 19">DC21W</strain>
    </source>
</reference>
<keyword evidence="12 14" id="KW-0378">Hydrolase</keyword>